<dbReference type="STRING" id="675120.M2XGF7"/>
<proteinExistence type="predicted"/>
<dbReference type="OrthoDB" id="3838727at2759"/>
<reference evidence="2 3" key="2">
    <citation type="journal article" date="2012" name="PLoS Pathog.">
        <title>Diverse lifestyles and strategies of plant pathogenesis encoded in the genomes of eighteen Dothideomycetes fungi.</title>
        <authorList>
            <person name="Ohm R.A."/>
            <person name="Feau N."/>
            <person name="Henrissat B."/>
            <person name="Schoch C.L."/>
            <person name="Horwitz B.A."/>
            <person name="Barry K.W."/>
            <person name="Condon B.J."/>
            <person name="Copeland A.C."/>
            <person name="Dhillon B."/>
            <person name="Glaser F."/>
            <person name="Hesse C.N."/>
            <person name="Kosti I."/>
            <person name="LaButti K."/>
            <person name="Lindquist E.A."/>
            <person name="Lucas S."/>
            <person name="Salamov A.A."/>
            <person name="Bradshaw R.E."/>
            <person name="Ciuffetti L."/>
            <person name="Hamelin R.C."/>
            <person name="Kema G.H.J."/>
            <person name="Lawrence C."/>
            <person name="Scott J.A."/>
            <person name="Spatafora J.W."/>
            <person name="Turgeon B.G."/>
            <person name="de Wit P.J.G.M."/>
            <person name="Zhong S."/>
            <person name="Goodwin S.B."/>
            <person name="Grigoriev I.V."/>
        </authorList>
    </citation>
    <scope>NUCLEOTIDE SEQUENCE [LARGE SCALE GENOMIC DNA]</scope>
    <source>
        <strain evidence="3">NZE10 / CBS 128990</strain>
    </source>
</reference>
<organism evidence="2 3">
    <name type="scientific">Dothistroma septosporum (strain NZE10 / CBS 128990)</name>
    <name type="common">Red band needle blight fungus</name>
    <name type="synonym">Mycosphaerella pini</name>
    <dbReference type="NCBI Taxonomy" id="675120"/>
    <lineage>
        <taxon>Eukaryota</taxon>
        <taxon>Fungi</taxon>
        <taxon>Dikarya</taxon>
        <taxon>Ascomycota</taxon>
        <taxon>Pezizomycotina</taxon>
        <taxon>Dothideomycetes</taxon>
        <taxon>Dothideomycetidae</taxon>
        <taxon>Mycosphaerellales</taxon>
        <taxon>Mycosphaerellaceae</taxon>
        <taxon>Dothistroma</taxon>
    </lineage>
</organism>
<dbReference type="OMA" id="DFKVVFC"/>
<protein>
    <submittedName>
        <fullName evidence="2">Uncharacterized protein</fullName>
    </submittedName>
</protein>
<accession>M2XGF7</accession>
<reference evidence="3" key="1">
    <citation type="journal article" date="2012" name="PLoS Genet.">
        <title>The genomes of the fungal plant pathogens Cladosporium fulvum and Dothistroma septosporum reveal adaptation to different hosts and lifestyles but also signatures of common ancestry.</title>
        <authorList>
            <person name="de Wit P.J.G.M."/>
            <person name="van der Burgt A."/>
            <person name="Oekmen B."/>
            <person name="Stergiopoulos I."/>
            <person name="Abd-Elsalam K.A."/>
            <person name="Aerts A.L."/>
            <person name="Bahkali A.H."/>
            <person name="Beenen H.G."/>
            <person name="Chettri P."/>
            <person name="Cox M.P."/>
            <person name="Datema E."/>
            <person name="de Vries R.P."/>
            <person name="Dhillon B."/>
            <person name="Ganley A.R."/>
            <person name="Griffiths S.A."/>
            <person name="Guo Y."/>
            <person name="Hamelin R.C."/>
            <person name="Henrissat B."/>
            <person name="Kabir M.S."/>
            <person name="Jashni M.K."/>
            <person name="Kema G."/>
            <person name="Klaubauf S."/>
            <person name="Lapidus A."/>
            <person name="Levasseur A."/>
            <person name="Lindquist E."/>
            <person name="Mehrabi R."/>
            <person name="Ohm R.A."/>
            <person name="Owen T.J."/>
            <person name="Salamov A."/>
            <person name="Schwelm A."/>
            <person name="Schijlen E."/>
            <person name="Sun H."/>
            <person name="van den Burg H.A."/>
            <person name="van Ham R.C.H.J."/>
            <person name="Zhang S."/>
            <person name="Goodwin S.B."/>
            <person name="Grigoriev I.V."/>
            <person name="Collemare J."/>
            <person name="Bradshaw R.E."/>
        </authorList>
    </citation>
    <scope>NUCLEOTIDE SEQUENCE [LARGE SCALE GENOMIC DNA]</scope>
    <source>
        <strain evidence="3">NZE10 / CBS 128990</strain>
    </source>
</reference>
<dbReference type="HOGENOM" id="CLU_1402397_0_0_1"/>
<keyword evidence="3" id="KW-1185">Reference proteome</keyword>
<gene>
    <name evidence="2" type="ORF">DOTSEDRAFT_141174</name>
</gene>
<evidence type="ECO:0000313" key="2">
    <source>
        <dbReference type="EMBL" id="EME38156.1"/>
    </source>
</evidence>
<dbReference type="Proteomes" id="UP000016933">
    <property type="component" value="Unassembled WGS sequence"/>
</dbReference>
<evidence type="ECO:0000313" key="3">
    <source>
        <dbReference type="Proteomes" id="UP000016933"/>
    </source>
</evidence>
<dbReference type="AlphaFoldDB" id="M2XGF7"/>
<keyword evidence="1" id="KW-0732">Signal</keyword>
<sequence length="194" mass="20887">MYTIGLALIMLTTFAAAAPKYVAPLFPRGQTDDFNLHVYNNCPFSKSVALYQVTGGFQMLEKSVPITLAADGGHTVIKAPYKDLGMRLSGHAEWGADGQWKAQALFKFGYGDYMGSKGTAYNLSVMEGSDADIGIGAYPTANGNGSGTCASKTCFPCDCPLNQGWTNPDQIYVDSPADTFCYYGENDFKVVFCP</sequence>
<dbReference type="EMBL" id="KB446548">
    <property type="protein sequence ID" value="EME38156.1"/>
    <property type="molecule type" value="Genomic_DNA"/>
</dbReference>
<dbReference type="eggNOG" id="ENOG502R8UN">
    <property type="taxonomic scope" value="Eukaryota"/>
</dbReference>
<feature type="chain" id="PRO_5004029427" evidence="1">
    <location>
        <begin position="18"/>
        <end position="194"/>
    </location>
</feature>
<name>M2XGF7_DOTSN</name>
<feature type="signal peptide" evidence="1">
    <location>
        <begin position="1"/>
        <end position="17"/>
    </location>
</feature>
<evidence type="ECO:0000256" key="1">
    <source>
        <dbReference type="SAM" id="SignalP"/>
    </source>
</evidence>